<evidence type="ECO:0000256" key="15">
    <source>
        <dbReference type="ARBA" id="ARBA00023136"/>
    </source>
</evidence>
<dbReference type="InterPro" id="IPR041569">
    <property type="entry name" value="AAA_lid_3"/>
</dbReference>
<dbReference type="NCBIfam" id="TIGR01241">
    <property type="entry name" value="FtsH_fam"/>
    <property type="match status" value="1"/>
</dbReference>
<dbReference type="InterPro" id="IPR000642">
    <property type="entry name" value="Peptidase_M41"/>
</dbReference>
<dbReference type="GO" id="GO:0005745">
    <property type="term" value="C:m-AAA complex"/>
    <property type="evidence" value="ECO:0007669"/>
    <property type="project" value="TreeGrafter"/>
</dbReference>
<dbReference type="FunFam" id="1.20.58.760:FF:000004">
    <property type="entry name" value="paraplegin isoform X1"/>
    <property type="match status" value="1"/>
</dbReference>
<dbReference type="GO" id="GO:0016887">
    <property type="term" value="F:ATP hydrolysis activity"/>
    <property type="evidence" value="ECO:0007669"/>
    <property type="project" value="InterPro"/>
</dbReference>
<dbReference type="SUPFAM" id="SSF140990">
    <property type="entry name" value="FtsH protease domain-like"/>
    <property type="match status" value="1"/>
</dbReference>
<evidence type="ECO:0000256" key="1">
    <source>
        <dbReference type="ARBA" id="ARBA00001947"/>
    </source>
</evidence>
<dbReference type="InterPro" id="IPR005936">
    <property type="entry name" value="FtsH"/>
</dbReference>
<dbReference type="GO" id="GO:0034982">
    <property type="term" value="P:mitochondrial protein processing"/>
    <property type="evidence" value="ECO:0007669"/>
    <property type="project" value="TreeGrafter"/>
</dbReference>
<comment type="subcellular location">
    <subcellularLocation>
        <location evidence="2">Membrane</location>
        <topology evidence="2">Multi-pass membrane protein</topology>
    </subcellularLocation>
</comment>
<dbReference type="InterPro" id="IPR027417">
    <property type="entry name" value="P-loop_NTPase"/>
</dbReference>
<keyword evidence="20" id="KW-1185">Reference proteome</keyword>
<evidence type="ECO:0000256" key="9">
    <source>
        <dbReference type="ARBA" id="ARBA00022801"/>
    </source>
</evidence>
<sequence length="724" mass="81020">PQSLLSQTLSPTRQGLNAVLVKQRIIQDPVRLWNLLGDTYFFTSSSSQGSNQKNGGFKKKSPQEEEEDEKRRKRENQMHLERLRALLVITFIVLMFRFMVGENREGTSISWNYFVNEMLAKGEVQRIEVVPESDIVEIYLHPGGTPHGQVNVTLLYTMRVANIDKFEEKLRAAEDELNIDERERIPVSYKHPGFYGNDVISLLVTLVAVSILWSIFRLIRVASRAGGFNAFNQLKMARFTIVDGKSGKGIGFKDVAGMHEAKMEVKEFVDYLKNPDRYLQLGAKVPKGALLLGPPGCGKTLLAKAVATEAQVPFLAMAGSEFVEVIGGLGAARVRSLFREAQARAPCIVYIDEIDAVGKKRSTNISGFANAEEEQTLNQLLVEMDGMGTTDHVIVLASTNRADVLDNALMRPGRLDRHIFIDLPTLQERREIFEQHLKGLKLIQDASFYSQRLAELTPGFSGADIANICNEAALHAAREGHKSIDTFNFEYAVERVIAGTAKRSKILSPEERKVVAFHESGHALVGWLLEHTEAVMKVSIAPRTNAALGFAQILPREQYLFTKEQLLERMCMALGGRVSEAITFNKVTTGAQDDLKKVTEIAYSMVKQYGMVPSVGQLSFPDRESAAGIGRRPFSQGLQQMMDHEAKVLVAQAYRRTEKLLLENRDKLQTLSNALLEKEVINYDDIEALIGPPPYGPKKMIAPQSWLQAERDKQDTRDEEMPQQ</sequence>
<evidence type="ECO:0000256" key="11">
    <source>
        <dbReference type="ARBA" id="ARBA00022840"/>
    </source>
</evidence>
<name>A0A7L0F550_CORCN</name>
<keyword evidence="6 17" id="KW-0812">Transmembrane</keyword>
<feature type="transmembrane region" description="Helical" evidence="17">
    <location>
        <begin position="199"/>
        <end position="219"/>
    </location>
</feature>
<evidence type="ECO:0000256" key="5">
    <source>
        <dbReference type="ARBA" id="ARBA00022670"/>
    </source>
</evidence>
<evidence type="ECO:0000256" key="16">
    <source>
        <dbReference type="SAM" id="MobiDB-lite"/>
    </source>
</evidence>
<evidence type="ECO:0000256" key="13">
    <source>
        <dbReference type="ARBA" id="ARBA00022989"/>
    </source>
</evidence>
<gene>
    <name evidence="19" type="primary">Spg7</name>
    <name evidence="19" type="ORF">CORCON_R10605</name>
</gene>
<reference evidence="19 20" key="1">
    <citation type="submission" date="2019-09" db="EMBL/GenBank/DDBJ databases">
        <title>Bird 10,000 Genomes (B10K) Project - Family phase.</title>
        <authorList>
            <person name="Zhang G."/>
        </authorList>
    </citation>
    <scope>NUCLEOTIDE SEQUENCE [LARGE SCALE GENOMIC DNA]</scope>
    <source>
        <strain evidence="19">B10K-DU-011-20</strain>
        <tissue evidence="19">Muscle</tissue>
    </source>
</reference>
<dbReference type="CDD" id="cd19501">
    <property type="entry name" value="RecA-like_FtsH"/>
    <property type="match status" value="1"/>
</dbReference>
<evidence type="ECO:0000256" key="10">
    <source>
        <dbReference type="ARBA" id="ARBA00022833"/>
    </source>
</evidence>
<keyword evidence="8" id="KW-0547">Nucleotide-binding</keyword>
<evidence type="ECO:0000256" key="14">
    <source>
        <dbReference type="ARBA" id="ARBA00023049"/>
    </source>
</evidence>
<dbReference type="AlphaFoldDB" id="A0A7L0F550"/>
<feature type="compositionally biased region" description="Low complexity" evidence="16">
    <location>
        <begin position="45"/>
        <end position="55"/>
    </location>
</feature>
<dbReference type="PANTHER" id="PTHR43655:SF8">
    <property type="entry name" value="PARAPLEGIN"/>
    <property type="match status" value="1"/>
</dbReference>
<keyword evidence="14" id="KW-0482">Metalloprotease</keyword>
<keyword evidence="15 17" id="KW-0472">Membrane</keyword>
<evidence type="ECO:0000256" key="17">
    <source>
        <dbReference type="SAM" id="Phobius"/>
    </source>
</evidence>
<dbReference type="EMBL" id="VXAM01000060">
    <property type="protein sequence ID" value="NXJ89522.1"/>
    <property type="molecule type" value="Genomic_DNA"/>
</dbReference>
<dbReference type="Pfam" id="PF06480">
    <property type="entry name" value="FtsH_ext"/>
    <property type="match status" value="1"/>
</dbReference>
<evidence type="ECO:0000256" key="12">
    <source>
        <dbReference type="ARBA" id="ARBA00022946"/>
    </source>
</evidence>
<organism evidence="19 20">
    <name type="scientific">Corythaixoides concolor</name>
    <name type="common">Grey go-away-bird</name>
    <dbReference type="NCBI Taxonomy" id="103956"/>
    <lineage>
        <taxon>Eukaryota</taxon>
        <taxon>Metazoa</taxon>
        <taxon>Chordata</taxon>
        <taxon>Craniata</taxon>
        <taxon>Vertebrata</taxon>
        <taxon>Euteleostomi</taxon>
        <taxon>Archelosauria</taxon>
        <taxon>Archosauria</taxon>
        <taxon>Dinosauria</taxon>
        <taxon>Saurischia</taxon>
        <taxon>Theropoda</taxon>
        <taxon>Coelurosauria</taxon>
        <taxon>Aves</taxon>
        <taxon>Neognathae</taxon>
        <taxon>Neoaves</taxon>
        <taxon>Otidimorphae</taxon>
        <taxon>Musophagiformes</taxon>
        <taxon>Musophagidae</taxon>
        <taxon>Corythaixoides</taxon>
    </lineage>
</organism>
<dbReference type="OrthoDB" id="1413014at2759"/>
<feature type="non-terminal residue" evidence="19">
    <location>
        <position position="1"/>
    </location>
</feature>
<evidence type="ECO:0000256" key="8">
    <source>
        <dbReference type="ARBA" id="ARBA00022741"/>
    </source>
</evidence>
<comment type="cofactor">
    <cofactor evidence="1">
        <name>Zn(2+)</name>
        <dbReference type="ChEBI" id="CHEBI:29105"/>
    </cofactor>
</comment>
<keyword evidence="9" id="KW-0378">Hydrolase</keyword>
<dbReference type="SUPFAM" id="SSF52540">
    <property type="entry name" value="P-loop containing nucleoside triphosphate hydrolases"/>
    <property type="match status" value="1"/>
</dbReference>
<dbReference type="HAMAP" id="MF_01458">
    <property type="entry name" value="FtsH"/>
    <property type="match status" value="1"/>
</dbReference>
<dbReference type="InterPro" id="IPR050928">
    <property type="entry name" value="ATP-dep_Zn_Metalloprotease"/>
</dbReference>
<dbReference type="InterPro" id="IPR003593">
    <property type="entry name" value="AAA+_ATPase"/>
</dbReference>
<evidence type="ECO:0000256" key="2">
    <source>
        <dbReference type="ARBA" id="ARBA00004141"/>
    </source>
</evidence>
<dbReference type="PANTHER" id="PTHR43655">
    <property type="entry name" value="ATP-DEPENDENT PROTEASE"/>
    <property type="match status" value="1"/>
</dbReference>
<evidence type="ECO:0000256" key="7">
    <source>
        <dbReference type="ARBA" id="ARBA00022723"/>
    </source>
</evidence>
<evidence type="ECO:0000313" key="20">
    <source>
        <dbReference type="Proteomes" id="UP000526942"/>
    </source>
</evidence>
<feature type="region of interest" description="Disordered" evidence="16">
    <location>
        <begin position="694"/>
        <end position="724"/>
    </location>
</feature>
<dbReference type="GO" id="GO:0004176">
    <property type="term" value="F:ATP-dependent peptidase activity"/>
    <property type="evidence" value="ECO:0007669"/>
    <property type="project" value="InterPro"/>
</dbReference>
<dbReference type="FunFam" id="3.40.50.300:FF:000277">
    <property type="entry name" value="ATP-dependent zinc metalloprotease FtsH"/>
    <property type="match status" value="1"/>
</dbReference>
<keyword evidence="11" id="KW-0067">ATP-binding</keyword>
<dbReference type="Proteomes" id="UP000526942">
    <property type="component" value="Unassembled WGS sequence"/>
</dbReference>
<keyword evidence="12" id="KW-0809">Transit peptide</keyword>
<dbReference type="FunFam" id="1.10.8.60:FF:000033">
    <property type="entry name" value="paraplegin isoform X1"/>
    <property type="match status" value="1"/>
</dbReference>
<dbReference type="Gene3D" id="3.40.50.300">
    <property type="entry name" value="P-loop containing nucleotide triphosphate hydrolases"/>
    <property type="match status" value="1"/>
</dbReference>
<dbReference type="Pfam" id="PF00004">
    <property type="entry name" value="AAA"/>
    <property type="match status" value="1"/>
</dbReference>
<evidence type="ECO:0000256" key="3">
    <source>
        <dbReference type="ARBA" id="ARBA00010044"/>
    </source>
</evidence>
<feature type="non-terminal residue" evidence="19">
    <location>
        <position position="724"/>
    </location>
</feature>
<feature type="domain" description="AAA+ ATPase" evidence="18">
    <location>
        <begin position="285"/>
        <end position="425"/>
    </location>
</feature>
<keyword evidence="5" id="KW-0645">Protease</keyword>
<feature type="transmembrane region" description="Helical" evidence="17">
    <location>
        <begin position="83"/>
        <end position="100"/>
    </location>
</feature>
<feature type="compositionally biased region" description="Basic and acidic residues" evidence="16">
    <location>
        <begin position="709"/>
        <end position="724"/>
    </location>
</feature>
<dbReference type="Gene3D" id="1.20.58.760">
    <property type="entry name" value="Peptidase M41"/>
    <property type="match status" value="1"/>
</dbReference>
<evidence type="ECO:0000256" key="4">
    <source>
        <dbReference type="ARBA" id="ARBA00010550"/>
    </source>
</evidence>
<accession>A0A7L0F550</accession>
<dbReference type="Pfam" id="PF17862">
    <property type="entry name" value="AAA_lid_3"/>
    <property type="match status" value="1"/>
</dbReference>
<keyword evidence="7" id="KW-0479">Metal-binding</keyword>
<dbReference type="InterPro" id="IPR037219">
    <property type="entry name" value="Peptidase_M41-like"/>
</dbReference>
<protein>
    <submittedName>
        <fullName evidence="19">SPG7 protein</fullName>
    </submittedName>
</protein>
<dbReference type="Gene3D" id="1.10.8.60">
    <property type="match status" value="1"/>
</dbReference>
<comment type="caution">
    <text evidence="19">The sequence shown here is derived from an EMBL/GenBank/DDBJ whole genome shotgun (WGS) entry which is preliminary data.</text>
</comment>
<dbReference type="InterPro" id="IPR003959">
    <property type="entry name" value="ATPase_AAA_core"/>
</dbReference>
<dbReference type="GO" id="GO:0005524">
    <property type="term" value="F:ATP binding"/>
    <property type="evidence" value="ECO:0007669"/>
    <property type="project" value="UniProtKB-KW"/>
</dbReference>
<evidence type="ECO:0000313" key="19">
    <source>
        <dbReference type="EMBL" id="NXJ89522.1"/>
    </source>
</evidence>
<dbReference type="GO" id="GO:0004222">
    <property type="term" value="F:metalloendopeptidase activity"/>
    <property type="evidence" value="ECO:0007669"/>
    <property type="project" value="InterPro"/>
</dbReference>
<comment type="similarity">
    <text evidence="3">In the C-terminal section; belongs to the peptidase M41 family.</text>
</comment>
<feature type="region of interest" description="Disordered" evidence="16">
    <location>
        <begin position="45"/>
        <end position="74"/>
    </location>
</feature>
<dbReference type="Pfam" id="PF01434">
    <property type="entry name" value="Peptidase_M41"/>
    <property type="match status" value="1"/>
</dbReference>
<dbReference type="Gene3D" id="3.40.1690.20">
    <property type="match status" value="1"/>
</dbReference>
<evidence type="ECO:0000256" key="6">
    <source>
        <dbReference type="ARBA" id="ARBA00022692"/>
    </source>
</evidence>
<keyword evidence="13 17" id="KW-1133">Transmembrane helix</keyword>
<dbReference type="InterPro" id="IPR011546">
    <property type="entry name" value="Pept_M41_FtsH_extracell"/>
</dbReference>
<proteinExistence type="inferred from homology"/>
<dbReference type="SMART" id="SM00382">
    <property type="entry name" value="AAA"/>
    <property type="match status" value="1"/>
</dbReference>
<evidence type="ECO:0000259" key="18">
    <source>
        <dbReference type="SMART" id="SM00382"/>
    </source>
</evidence>
<keyword evidence="10" id="KW-0862">Zinc</keyword>
<dbReference type="GO" id="GO:0008270">
    <property type="term" value="F:zinc ion binding"/>
    <property type="evidence" value="ECO:0007669"/>
    <property type="project" value="InterPro"/>
</dbReference>
<comment type="similarity">
    <text evidence="4">In the N-terminal section; belongs to the AAA ATPase family.</text>
</comment>